<keyword evidence="5 10" id="KW-1133">Transmembrane helix</keyword>
<feature type="signal peptide" evidence="11">
    <location>
        <begin position="1"/>
        <end position="27"/>
    </location>
</feature>
<keyword evidence="3 11" id="KW-0732">Signal</keyword>
<feature type="domain" description="Lysosome-associated membrane glycoprotein 2-like luminal" evidence="12">
    <location>
        <begin position="222"/>
        <end position="364"/>
    </location>
</feature>
<evidence type="ECO:0000256" key="5">
    <source>
        <dbReference type="ARBA" id="ARBA00022989"/>
    </source>
</evidence>
<dbReference type="RefSeq" id="XP_012861597.1">
    <property type="nucleotide sequence ID" value="XM_013006143.2"/>
</dbReference>
<dbReference type="InterPro" id="IPR002000">
    <property type="entry name" value="Lysosome-assoc_membr_glycop"/>
</dbReference>
<feature type="compositionally biased region" description="Polar residues" evidence="9">
    <location>
        <begin position="162"/>
        <end position="182"/>
    </location>
</feature>
<sequence length="414" mass="43552">MPAHLPATLVLLGTLAVIFQDGSQANAKPFPETGDDREPTTAATVQARLALLPSTSRAPPNTVAARATGTPPASASKSEDPATHPIKTPAPLMSAATEFSSPSPLIYTLFTAQAPSNTSQLVPPVSEATIRPSATPHSQAPTTPPPTHTSVTSPATVSHTPGGTTHTRNQTTHACNCTTSPMPSQPTHVPGTTPGTHNATPTAHPTPSAPAPTLTPQPSPAQTGIYEVLNGSRLCVKAVLGLQLSVQDQETALSPQKYFNLNPNVTHASGNCGARKSNLLLNFQGGFVNITFTKDENSYYISGMGASLTVSNPERTYQGMQSAMVWFEAMVGHSFKCVSEQSIKLSPLLQLKTMNVQLQAFDFEADNFGNVDECSSDYTVVLPVIGTVVLSLCAVGLIVYGIRLSRKSSGYQRI</sequence>
<dbReference type="Pfam" id="PF01299">
    <property type="entry name" value="Lamp2-like_luminal"/>
    <property type="match status" value="1"/>
</dbReference>
<feature type="compositionally biased region" description="Low complexity" evidence="9">
    <location>
        <begin position="132"/>
        <end position="141"/>
    </location>
</feature>
<evidence type="ECO:0000256" key="3">
    <source>
        <dbReference type="ARBA" id="ARBA00022729"/>
    </source>
</evidence>
<feature type="region of interest" description="Disordered" evidence="9">
    <location>
        <begin position="54"/>
        <end position="87"/>
    </location>
</feature>
<feature type="chain" id="PRO_5046732251" evidence="11">
    <location>
        <begin position="28"/>
        <end position="414"/>
    </location>
</feature>
<evidence type="ECO:0000256" key="6">
    <source>
        <dbReference type="ARBA" id="ARBA00023136"/>
    </source>
</evidence>
<evidence type="ECO:0000256" key="8">
    <source>
        <dbReference type="PROSITE-ProRule" id="PRU00740"/>
    </source>
</evidence>
<dbReference type="PROSITE" id="PS51407">
    <property type="entry name" value="LAMP_3"/>
    <property type="match status" value="1"/>
</dbReference>
<evidence type="ECO:0000256" key="10">
    <source>
        <dbReference type="SAM" id="Phobius"/>
    </source>
</evidence>
<reference evidence="14" key="1">
    <citation type="submission" date="2025-08" db="UniProtKB">
        <authorList>
            <consortium name="RefSeq"/>
        </authorList>
    </citation>
    <scope>IDENTIFICATION</scope>
</reference>
<keyword evidence="8" id="KW-1015">Disulfide bond</keyword>
<keyword evidence="4" id="KW-0967">Endosome</keyword>
<dbReference type="Proteomes" id="UP000694863">
    <property type="component" value="Unplaced"/>
</dbReference>
<feature type="compositionally biased region" description="Low complexity" evidence="9">
    <location>
        <begin position="148"/>
        <end position="161"/>
    </location>
</feature>
<comment type="similarity">
    <text evidence="8">Belongs to the LAMP family.</text>
</comment>
<evidence type="ECO:0000256" key="7">
    <source>
        <dbReference type="ARBA" id="ARBA00023180"/>
    </source>
</evidence>
<keyword evidence="6 8" id="KW-0472">Membrane</keyword>
<feature type="compositionally biased region" description="Low complexity" evidence="9">
    <location>
        <begin position="186"/>
        <end position="206"/>
    </location>
</feature>
<dbReference type="Gene3D" id="2.40.160.110">
    <property type="match status" value="1"/>
</dbReference>
<feature type="disulfide bond" evidence="8">
    <location>
        <begin position="337"/>
        <end position="374"/>
    </location>
</feature>
<evidence type="ECO:0000259" key="12">
    <source>
        <dbReference type="Pfam" id="PF01299"/>
    </source>
</evidence>
<keyword evidence="8" id="KW-0458">Lysosome</keyword>
<proteinExistence type="inferred from homology"/>
<dbReference type="PANTHER" id="PTHR11506:SF30">
    <property type="entry name" value="LYSOSOME-ASSOCIATED MEMBRANE GLYCOPROTEIN 3"/>
    <property type="match status" value="1"/>
</dbReference>
<comment type="caution">
    <text evidence="8">Lacks conserved residue(s) required for the propagation of feature annotation.</text>
</comment>
<keyword evidence="7" id="KW-0325">Glycoprotein</keyword>
<feature type="region of interest" description="Disordered" evidence="9">
    <location>
        <begin position="130"/>
        <end position="218"/>
    </location>
</feature>
<dbReference type="GeneID" id="101662677"/>
<evidence type="ECO:0000313" key="14">
    <source>
        <dbReference type="RefSeq" id="XP_012861597.1"/>
    </source>
</evidence>
<evidence type="ECO:0000256" key="2">
    <source>
        <dbReference type="ARBA" id="ARBA00022692"/>
    </source>
</evidence>
<dbReference type="InterPro" id="IPR048528">
    <property type="entry name" value="Lamp2-like_luminal"/>
</dbReference>
<dbReference type="PRINTS" id="PR00336">
    <property type="entry name" value="LYSASSOCTDMP"/>
</dbReference>
<keyword evidence="13" id="KW-1185">Reference proteome</keyword>
<comment type="subcellular location">
    <subcellularLocation>
        <location evidence="1">Endosome membrane</location>
        <topology evidence="1">Single-pass type I membrane protein</topology>
    </subcellularLocation>
    <subcellularLocation>
        <location evidence="8">Lysosome membrane</location>
        <topology evidence="8">Single-pass type I membrane protein</topology>
    </subcellularLocation>
</comment>
<feature type="transmembrane region" description="Helical" evidence="10">
    <location>
        <begin position="380"/>
        <end position="402"/>
    </location>
</feature>
<evidence type="ECO:0000256" key="4">
    <source>
        <dbReference type="ARBA" id="ARBA00022753"/>
    </source>
</evidence>
<evidence type="ECO:0000256" key="9">
    <source>
        <dbReference type="SAM" id="MobiDB-lite"/>
    </source>
</evidence>
<name>A0ABM0ZRV9_ECHTE</name>
<evidence type="ECO:0000256" key="1">
    <source>
        <dbReference type="ARBA" id="ARBA00004530"/>
    </source>
</evidence>
<dbReference type="PANTHER" id="PTHR11506">
    <property type="entry name" value="LYSOSOME-ASSOCIATED MEMBRANE GLYCOPROTEIN"/>
    <property type="match status" value="1"/>
</dbReference>
<keyword evidence="2 8" id="KW-0812">Transmembrane</keyword>
<feature type="compositionally biased region" description="Pro residues" evidence="9">
    <location>
        <begin position="207"/>
        <end position="218"/>
    </location>
</feature>
<evidence type="ECO:0000313" key="13">
    <source>
        <dbReference type="Proteomes" id="UP000694863"/>
    </source>
</evidence>
<protein>
    <submittedName>
        <fullName evidence="14">Lysosome-associated membrane glycoprotein 3</fullName>
    </submittedName>
</protein>
<evidence type="ECO:0000256" key="11">
    <source>
        <dbReference type="SAM" id="SignalP"/>
    </source>
</evidence>
<gene>
    <name evidence="14" type="primary">LAMP3</name>
</gene>
<accession>A0ABM0ZRV9</accession>
<organism evidence="13 14">
    <name type="scientific">Echinops telfairi</name>
    <name type="common">Lesser hedgehog tenrec</name>
    <dbReference type="NCBI Taxonomy" id="9371"/>
    <lineage>
        <taxon>Eukaryota</taxon>
        <taxon>Metazoa</taxon>
        <taxon>Chordata</taxon>
        <taxon>Craniata</taxon>
        <taxon>Vertebrata</taxon>
        <taxon>Euteleostomi</taxon>
        <taxon>Mammalia</taxon>
        <taxon>Eutheria</taxon>
        <taxon>Afrotheria</taxon>
        <taxon>Tenrecidae</taxon>
        <taxon>Tenrecinae</taxon>
        <taxon>Echinops</taxon>
    </lineage>
</organism>